<dbReference type="Proteomes" id="UP000198748">
    <property type="component" value="Unassembled WGS sequence"/>
</dbReference>
<dbReference type="AlphaFoldDB" id="A0A1G7A9Q7"/>
<keyword evidence="2" id="KW-1185">Reference proteome</keyword>
<proteinExistence type="predicted"/>
<protein>
    <submittedName>
        <fullName evidence="1">Uncharacterized protein</fullName>
    </submittedName>
</protein>
<evidence type="ECO:0000313" key="2">
    <source>
        <dbReference type="Proteomes" id="UP000198748"/>
    </source>
</evidence>
<sequence>MKGIPIQAGPKSGDRGGFHPLHSAILSRRSAIISLCPVHMLLVLITSQLINHLS</sequence>
<organism evidence="1 2">
    <name type="scientific">Dyadobacter soli</name>
    <dbReference type="NCBI Taxonomy" id="659014"/>
    <lineage>
        <taxon>Bacteria</taxon>
        <taxon>Pseudomonadati</taxon>
        <taxon>Bacteroidota</taxon>
        <taxon>Cytophagia</taxon>
        <taxon>Cytophagales</taxon>
        <taxon>Spirosomataceae</taxon>
        <taxon>Dyadobacter</taxon>
    </lineage>
</organism>
<reference evidence="2" key="1">
    <citation type="submission" date="2016-10" db="EMBL/GenBank/DDBJ databases">
        <authorList>
            <person name="Varghese N."/>
            <person name="Submissions S."/>
        </authorList>
    </citation>
    <scope>NUCLEOTIDE SEQUENCE [LARGE SCALE GENOMIC DNA]</scope>
    <source>
        <strain evidence="2">DSM 25329</strain>
    </source>
</reference>
<evidence type="ECO:0000313" key="1">
    <source>
        <dbReference type="EMBL" id="SDE11624.1"/>
    </source>
</evidence>
<accession>A0A1G7A9Q7</accession>
<gene>
    <name evidence="1" type="ORF">SAMN04487996_103384</name>
</gene>
<dbReference type="EMBL" id="FNAN01000003">
    <property type="protein sequence ID" value="SDE11624.1"/>
    <property type="molecule type" value="Genomic_DNA"/>
</dbReference>
<dbReference type="STRING" id="659014.SAMN04487996_103384"/>
<name>A0A1G7A9Q7_9BACT</name>